<reference evidence="2" key="1">
    <citation type="submission" date="2013-03" db="EMBL/GenBank/DDBJ databases">
        <title>Genome Sequence of the Profundibacterium mesophilum strain KAUST100406-0324T from Red Sea, a novel genus in the family Rhodobacteraceae.</title>
        <authorList>
            <person name="Essack M."/>
            <person name="Alam I."/>
            <person name="Lafi F."/>
            <person name="Alawi W."/>
            <person name="Kamanu F."/>
            <person name="Al-Suwailem A."/>
            <person name="Lee O.O."/>
            <person name="Xu Y."/>
            <person name="Bajic V."/>
            <person name="Qian P.-Y."/>
            <person name="Archer J."/>
        </authorList>
    </citation>
    <scope>NUCLEOTIDE SEQUENCE</scope>
    <source>
        <strain evidence="2">KAUST100406-0324</strain>
    </source>
</reference>
<accession>A0A921TBA3</accession>
<evidence type="ECO:0000256" key="1">
    <source>
        <dbReference type="SAM" id="SignalP"/>
    </source>
</evidence>
<evidence type="ECO:0000313" key="3">
    <source>
        <dbReference type="Proteomes" id="UP000698242"/>
    </source>
</evidence>
<feature type="signal peptide" evidence="1">
    <location>
        <begin position="1"/>
        <end position="43"/>
    </location>
</feature>
<keyword evidence="3" id="KW-1185">Reference proteome</keyword>
<organism evidence="2 3">
    <name type="scientific">Profundibacterium mesophilum KAUST100406-0324</name>
    <dbReference type="NCBI Taxonomy" id="1037889"/>
    <lineage>
        <taxon>Bacteria</taxon>
        <taxon>Pseudomonadati</taxon>
        <taxon>Pseudomonadota</taxon>
        <taxon>Alphaproteobacteria</taxon>
        <taxon>Rhodobacterales</taxon>
        <taxon>Roseobacteraceae</taxon>
        <taxon>Profundibacterium</taxon>
    </lineage>
</organism>
<keyword evidence="1" id="KW-0732">Signal</keyword>
<name>A0A921TBA3_9RHOB</name>
<protein>
    <submittedName>
        <fullName evidence="2">Uncharacterized protein</fullName>
    </submittedName>
</protein>
<dbReference type="EMBL" id="APKE01000028">
    <property type="protein sequence ID" value="KAF0675195.1"/>
    <property type="molecule type" value="Genomic_DNA"/>
</dbReference>
<sequence length="513" mass="54401">MPDHNAALRPVLAWHGARRHAAALALHAACILSGLAAALPANAAPGMLTEGSAGGSALPGPVTVTRLGAPELDRIGLYPAQRAGLDAGLWGATSRDVLVRLIAHDHSESLPALRDLFTEMLLAELDPPREDGEGTRLFLARVDALLMLGDLAGAQALIDAAQRDDPEFSMRRFDIALLSGTEDLACQRMRERPGAGAGYAARVFCLARSGEWDTAALTLESAEALDLVSGAELDLLHRFLEIEHEDAPPSPPKPRHPTPLEFTMFEAIGEPYRTAGLPLIYAHADLRPIIGWKARLEAAERLARAGAISPERLWDIYGERSPAASGGLWDRVGAVQKLEAALREADADAVGQALPTAWRAMQAAGLELPLARQHGAALARLPLEGAAARIALEAGLLSGARTRIAGQAIPQDRQDAFLIALARGVPQSAEPQSLQARAIAEGFETAAPPPRLAGLLREGRSGEALLLALDLLDEGEAGNYEALRDGIALLLQMGLRTVAIETGLQLLLLERRG</sequence>
<comment type="caution">
    <text evidence="2">The sequence shown here is derived from an EMBL/GenBank/DDBJ whole genome shotgun (WGS) entry which is preliminary data.</text>
</comment>
<dbReference type="Proteomes" id="UP000698242">
    <property type="component" value="Unassembled WGS sequence"/>
</dbReference>
<proteinExistence type="predicted"/>
<evidence type="ECO:0000313" key="2">
    <source>
        <dbReference type="EMBL" id="KAF0675195.1"/>
    </source>
</evidence>
<dbReference type="AlphaFoldDB" id="A0A921TBA3"/>
<feature type="chain" id="PRO_5037019032" evidence="1">
    <location>
        <begin position="44"/>
        <end position="513"/>
    </location>
</feature>
<gene>
    <name evidence="2" type="ORF">PMES_02458</name>
</gene>